<name>A0A4Y8IN95_9BACI</name>
<dbReference type="SUPFAM" id="SSF48452">
    <property type="entry name" value="TPR-like"/>
    <property type="match status" value="1"/>
</dbReference>
<dbReference type="InterPro" id="IPR001387">
    <property type="entry name" value="Cro/C1-type_HTH"/>
</dbReference>
<dbReference type="OrthoDB" id="290878at2"/>
<dbReference type="SMART" id="SM00530">
    <property type="entry name" value="HTH_XRE"/>
    <property type="match status" value="1"/>
</dbReference>
<dbReference type="SUPFAM" id="SSF47413">
    <property type="entry name" value="lambda repressor-like DNA-binding domains"/>
    <property type="match status" value="1"/>
</dbReference>
<dbReference type="CDD" id="cd00093">
    <property type="entry name" value="HTH_XRE"/>
    <property type="match status" value="1"/>
</dbReference>
<dbReference type="GO" id="GO:0003677">
    <property type="term" value="F:DNA binding"/>
    <property type="evidence" value="ECO:0007669"/>
    <property type="project" value="UniProtKB-KW"/>
</dbReference>
<dbReference type="InterPro" id="IPR010982">
    <property type="entry name" value="Lambda_DNA-bd_dom_sf"/>
</dbReference>
<evidence type="ECO:0000313" key="4">
    <source>
        <dbReference type="Proteomes" id="UP000297975"/>
    </source>
</evidence>
<dbReference type="GO" id="GO:0003700">
    <property type="term" value="F:DNA-binding transcription factor activity"/>
    <property type="evidence" value="ECO:0007669"/>
    <property type="project" value="TreeGrafter"/>
</dbReference>
<evidence type="ECO:0000313" key="3">
    <source>
        <dbReference type="EMBL" id="TFB22811.1"/>
    </source>
</evidence>
<dbReference type="GO" id="GO:0005829">
    <property type="term" value="C:cytosol"/>
    <property type="evidence" value="ECO:0007669"/>
    <property type="project" value="TreeGrafter"/>
</dbReference>
<protein>
    <submittedName>
        <fullName evidence="3">XRE family transcriptional regulator</fullName>
    </submittedName>
</protein>
<dbReference type="PROSITE" id="PS50943">
    <property type="entry name" value="HTH_CROC1"/>
    <property type="match status" value="1"/>
</dbReference>
<organism evidence="3 4">
    <name type="scientific">Filobacillus milosensis</name>
    <dbReference type="NCBI Taxonomy" id="94137"/>
    <lineage>
        <taxon>Bacteria</taxon>
        <taxon>Bacillati</taxon>
        <taxon>Bacillota</taxon>
        <taxon>Bacilli</taxon>
        <taxon>Bacillales</taxon>
        <taxon>Bacillaceae</taxon>
        <taxon>Filobacillus</taxon>
    </lineage>
</organism>
<feature type="domain" description="HTH cro/C1-type" evidence="2">
    <location>
        <begin position="19"/>
        <end position="72"/>
    </location>
</feature>
<dbReference type="InterPro" id="IPR011990">
    <property type="entry name" value="TPR-like_helical_dom_sf"/>
</dbReference>
<dbReference type="InterPro" id="IPR050807">
    <property type="entry name" value="TransReg_Diox_bact_type"/>
</dbReference>
<keyword evidence="1" id="KW-0238">DNA-binding</keyword>
<gene>
    <name evidence="3" type="ORF">E3U55_06125</name>
</gene>
<dbReference type="AlphaFoldDB" id="A0A4Y8IN95"/>
<dbReference type="Gene3D" id="1.25.40.10">
    <property type="entry name" value="Tetratricopeptide repeat domain"/>
    <property type="match status" value="2"/>
</dbReference>
<dbReference type="PANTHER" id="PTHR46797:SF1">
    <property type="entry name" value="METHYLPHOSPHONATE SYNTHASE"/>
    <property type="match status" value="1"/>
</dbReference>
<comment type="caution">
    <text evidence="3">The sequence shown here is derived from an EMBL/GenBank/DDBJ whole genome shotgun (WGS) entry which is preliminary data.</text>
</comment>
<reference evidence="3 4" key="1">
    <citation type="submission" date="2019-03" db="EMBL/GenBank/DDBJ databases">
        <authorList>
            <person name="He R.-H."/>
        </authorList>
    </citation>
    <scope>NUCLEOTIDE SEQUENCE [LARGE SCALE GENOMIC DNA]</scope>
    <source>
        <strain evidence="4">SH 714</strain>
    </source>
</reference>
<accession>A0A4Y8IN95</accession>
<evidence type="ECO:0000256" key="1">
    <source>
        <dbReference type="ARBA" id="ARBA00023125"/>
    </source>
</evidence>
<dbReference type="PANTHER" id="PTHR46797">
    <property type="entry name" value="HTH-TYPE TRANSCRIPTIONAL REGULATOR"/>
    <property type="match status" value="1"/>
</dbReference>
<sequence>MIIVQSEKRRFMSHIGERIKRVRKEKKLTLTQVAGNHMSAAMVSLIENGKTKPTVQTLQHIAGQLSVDTADLMGELNREDLRKVLKELKEQFEAQPSTIHKIIERLHETLPKLSTNYESARLYEWYARLLFWNYQEHRGENDFVKFDDWKEPALKAREIYEYLQMDTYVVKVEMFLIQVEYSQANYYETIKKIHALLNQMEGYENTRELISNKILLKQLLADSESGIGNLDRAYELIKEALSVAKKELIFDYFYWQHNTAVLLNYNVGRNDIAHKHLEEIEKFADLAENPILTLEKLLIEAHYQEFFENDPKRALNTCRQIREEFEKTTGYVNYMLEGFNKHIDEQEARCYTKLKQPEKALGLFREELRSIYIQDHPFDRSLREIMYSYRAYCYQQLGRTDEAVKEAEIAVEKLKTYPHTEYYQFAREVLRNIKALK</sequence>
<evidence type="ECO:0000259" key="2">
    <source>
        <dbReference type="PROSITE" id="PS50943"/>
    </source>
</evidence>
<keyword evidence="4" id="KW-1185">Reference proteome</keyword>
<dbReference type="EMBL" id="SOPW01000005">
    <property type="protein sequence ID" value="TFB22811.1"/>
    <property type="molecule type" value="Genomic_DNA"/>
</dbReference>
<dbReference type="Pfam" id="PF01381">
    <property type="entry name" value="HTH_3"/>
    <property type="match status" value="1"/>
</dbReference>
<dbReference type="Proteomes" id="UP000297975">
    <property type="component" value="Unassembled WGS sequence"/>
</dbReference>
<proteinExistence type="predicted"/>